<keyword evidence="3" id="KW-1185">Reference proteome</keyword>
<organism evidence="2 3">
    <name type="scientific">Burkholderia savannae</name>
    <dbReference type="NCBI Taxonomy" id="1637837"/>
    <lineage>
        <taxon>Bacteria</taxon>
        <taxon>Pseudomonadati</taxon>
        <taxon>Pseudomonadota</taxon>
        <taxon>Betaproteobacteria</taxon>
        <taxon>Burkholderiales</taxon>
        <taxon>Burkholderiaceae</taxon>
        <taxon>Burkholderia</taxon>
        <taxon>pseudomallei group</taxon>
    </lineage>
</organism>
<protein>
    <submittedName>
        <fullName evidence="2">Uncharacterized protein</fullName>
    </submittedName>
</protein>
<dbReference type="RefSeq" id="WP_038748052.1">
    <property type="nucleotide sequence ID" value="NZ_CP013425.1"/>
</dbReference>
<gene>
    <name evidence="2" type="ORF">WS72_21975</name>
</gene>
<sequence>MSPVWAAEDGVDASHARHPAGVALVAFVGERSRGRRIDVDRALPAPHAGAAASSGPASRARRAATDLYINN</sequence>
<evidence type="ECO:0000256" key="1">
    <source>
        <dbReference type="SAM" id="MobiDB-lite"/>
    </source>
</evidence>
<dbReference type="Proteomes" id="UP000070255">
    <property type="component" value="Unassembled WGS sequence"/>
</dbReference>
<accession>A0ABR5T317</accession>
<feature type="compositionally biased region" description="Low complexity" evidence="1">
    <location>
        <begin position="44"/>
        <end position="58"/>
    </location>
</feature>
<evidence type="ECO:0000313" key="2">
    <source>
        <dbReference type="EMBL" id="KWZ37627.1"/>
    </source>
</evidence>
<comment type="caution">
    <text evidence="2">The sequence shown here is derived from an EMBL/GenBank/DDBJ whole genome shotgun (WGS) entry which is preliminary data.</text>
</comment>
<proteinExistence type="predicted"/>
<dbReference type="EMBL" id="LNJQ01000004">
    <property type="protein sequence ID" value="KWZ37627.1"/>
    <property type="molecule type" value="Genomic_DNA"/>
</dbReference>
<feature type="region of interest" description="Disordered" evidence="1">
    <location>
        <begin position="44"/>
        <end position="71"/>
    </location>
</feature>
<evidence type="ECO:0000313" key="3">
    <source>
        <dbReference type="Proteomes" id="UP000070255"/>
    </source>
</evidence>
<name>A0ABR5T317_9BURK</name>
<reference evidence="2 3" key="1">
    <citation type="submission" date="2015-11" db="EMBL/GenBank/DDBJ databases">
        <authorList>
            <person name="Sahl J."/>
            <person name="Wagner D."/>
            <person name="Keim P."/>
        </authorList>
    </citation>
    <scope>NUCLEOTIDE SEQUENCE [LARGE SCALE GENOMIC DNA]</scope>
    <source>
        <strain evidence="2 3">BDU18</strain>
    </source>
</reference>